<accession>A0ABU1AUF6</accession>
<evidence type="ECO:0000256" key="2">
    <source>
        <dbReference type="ARBA" id="ARBA00022692"/>
    </source>
</evidence>
<sequence length="218" mass="23595">MAQIYHPPQHRKSMTAAGSLLGIGISGLLFLAIPLTQIFTTYEKSPEEIEALDIAPPPPPPPPEDPPPPPEPEQEEPPPELNTPPPPISLEQLDMALNPGTGNSMAGDFALPSFNVNSSDLGGLEIFELGDVDSPPQPRTKIEFSYPAAAKRKGITGVVKVEYVVNENGHVEKINIVESPSNILSKATEEVLQRARFEPAQKSGRAVKVRMRAAIPYR</sequence>
<evidence type="ECO:0000256" key="3">
    <source>
        <dbReference type="ARBA" id="ARBA00022989"/>
    </source>
</evidence>
<dbReference type="InterPro" id="IPR006260">
    <property type="entry name" value="TonB/TolA_C"/>
</dbReference>
<evidence type="ECO:0000256" key="1">
    <source>
        <dbReference type="ARBA" id="ARBA00004167"/>
    </source>
</evidence>
<protein>
    <submittedName>
        <fullName evidence="8">Energy transducer TonB</fullName>
    </submittedName>
</protein>
<feature type="transmembrane region" description="Helical" evidence="6">
    <location>
        <begin position="20"/>
        <end position="39"/>
    </location>
</feature>
<dbReference type="Proteomes" id="UP001225316">
    <property type="component" value="Unassembled WGS sequence"/>
</dbReference>
<dbReference type="RefSeq" id="WP_308949973.1">
    <property type="nucleotide sequence ID" value="NZ_JARXHW010000018.1"/>
</dbReference>
<keyword evidence="4 6" id="KW-0472">Membrane</keyword>
<evidence type="ECO:0000313" key="8">
    <source>
        <dbReference type="EMBL" id="MDQ8207726.1"/>
    </source>
</evidence>
<evidence type="ECO:0000259" key="7">
    <source>
        <dbReference type="PROSITE" id="PS52015"/>
    </source>
</evidence>
<evidence type="ECO:0000256" key="6">
    <source>
        <dbReference type="SAM" id="Phobius"/>
    </source>
</evidence>
<dbReference type="EMBL" id="JARXHW010000018">
    <property type="protein sequence ID" value="MDQ8207726.1"/>
    <property type="molecule type" value="Genomic_DNA"/>
</dbReference>
<feature type="region of interest" description="Disordered" evidence="5">
    <location>
        <begin position="46"/>
        <end position="101"/>
    </location>
</feature>
<keyword evidence="9" id="KW-1185">Reference proteome</keyword>
<gene>
    <name evidence="8" type="ORF">QEH52_09410</name>
</gene>
<dbReference type="InterPro" id="IPR037682">
    <property type="entry name" value="TonB_C"/>
</dbReference>
<dbReference type="InterPro" id="IPR003538">
    <property type="entry name" value="TonB"/>
</dbReference>
<evidence type="ECO:0000256" key="4">
    <source>
        <dbReference type="ARBA" id="ARBA00023136"/>
    </source>
</evidence>
<dbReference type="Pfam" id="PF03544">
    <property type="entry name" value="TonB_C"/>
    <property type="match status" value="1"/>
</dbReference>
<feature type="compositionally biased region" description="Pro residues" evidence="5">
    <location>
        <begin position="79"/>
        <end position="88"/>
    </location>
</feature>
<keyword evidence="3 6" id="KW-1133">Transmembrane helix</keyword>
<organism evidence="8 9">
    <name type="scientific">Thalassobacterium maritimum</name>
    <dbReference type="NCBI Taxonomy" id="3041265"/>
    <lineage>
        <taxon>Bacteria</taxon>
        <taxon>Pseudomonadati</taxon>
        <taxon>Verrucomicrobiota</taxon>
        <taxon>Opitutia</taxon>
        <taxon>Puniceicoccales</taxon>
        <taxon>Coraliomargaritaceae</taxon>
        <taxon>Thalassobacterium</taxon>
    </lineage>
</organism>
<keyword evidence="2 6" id="KW-0812">Transmembrane</keyword>
<name>A0ABU1AUF6_9BACT</name>
<proteinExistence type="predicted"/>
<evidence type="ECO:0000256" key="5">
    <source>
        <dbReference type="SAM" id="MobiDB-lite"/>
    </source>
</evidence>
<reference evidence="8 9" key="1">
    <citation type="submission" date="2023-04" db="EMBL/GenBank/DDBJ databases">
        <title>A novel bacteria isolated from coastal sediment.</title>
        <authorList>
            <person name="Liu X.-J."/>
            <person name="Du Z.-J."/>
        </authorList>
    </citation>
    <scope>NUCLEOTIDE SEQUENCE [LARGE SCALE GENOMIC DNA]</scope>
    <source>
        <strain evidence="8 9">SDUM461003</strain>
    </source>
</reference>
<evidence type="ECO:0000313" key="9">
    <source>
        <dbReference type="Proteomes" id="UP001225316"/>
    </source>
</evidence>
<dbReference type="PRINTS" id="PR01374">
    <property type="entry name" value="TONBPROTEIN"/>
</dbReference>
<dbReference type="PROSITE" id="PS52015">
    <property type="entry name" value="TONB_CTD"/>
    <property type="match status" value="1"/>
</dbReference>
<dbReference type="SUPFAM" id="SSF74653">
    <property type="entry name" value="TolA/TonB C-terminal domain"/>
    <property type="match status" value="1"/>
</dbReference>
<dbReference type="Gene3D" id="3.30.1150.10">
    <property type="match status" value="1"/>
</dbReference>
<feature type="compositionally biased region" description="Pro residues" evidence="5">
    <location>
        <begin position="55"/>
        <end position="71"/>
    </location>
</feature>
<dbReference type="NCBIfam" id="TIGR01352">
    <property type="entry name" value="tonB_Cterm"/>
    <property type="match status" value="1"/>
</dbReference>
<comment type="caution">
    <text evidence="8">The sequence shown here is derived from an EMBL/GenBank/DDBJ whole genome shotgun (WGS) entry which is preliminary data.</text>
</comment>
<feature type="domain" description="TonB C-terminal" evidence="7">
    <location>
        <begin position="131"/>
        <end position="218"/>
    </location>
</feature>
<comment type="subcellular location">
    <subcellularLocation>
        <location evidence="1">Membrane</location>
        <topology evidence="1">Single-pass membrane protein</topology>
    </subcellularLocation>
</comment>